<comment type="caution">
    <text evidence="1">The sequence shown here is derived from an EMBL/GenBank/DDBJ whole genome shotgun (WGS) entry which is preliminary data.</text>
</comment>
<organism evidence="1 3">
    <name type="scientific">Bacillus paralicheniformis</name>
    <dbReference type="NCBI Taxonomy" id="1648923"/>
    <lineage>
        <taxon>Bacteria</taxon>
        <taxon>Bacillati</taxon>
        <taxon>Bacillota</taxon>
        <taxon>Bacilli</taxon>
        <taxon>Bacillales</taxon>
        <taxon>Bacillaceae</taxon>
        <taxon>Bacillus</taxon>
    </lineage>
</organism>
<keyword evidence="4" id="KW-1185">Reference proteome</keyword>
<dbReference type="AlphaFoldDB" id="A0A6I7TXW3"/>
<protein>
    <submittedName>
        <fullName evidence="1">Uncharacterized protein</fullName>
    </submittedName>
</protein>
<reference evidence="1 3" key="1">
    <citation type="journal article" date="2016" name="Front. Microbiol.">
        <title>High-Level Heat Resistance of Spores of Bacillus amyloliquefaciens and Bacillus licheniformis Results from the Presence of a spoVA Operon in a Tn1546 Transposon.</title>
        <authorList>
            <person name="Berendsen E.M."/>
            <person name="Koning R.A."/>
            <person name="Boekhorst J."/>
            <person name="de Jong A."/>
            <person name="Kuipers O.P."/>
            <person name="Wells-Bennik M.H."/>
        </authorList>
    </citation>
    <scope>NUCLEOTIDE SEQUENCE [LARGE SCALE GENOMIC DNA]</scope>
    <source>
        <strain evidence="1 3">B4121</strain>
    </source>
</reference>
<evidence type="ECO:0000313" key="1">
    <source>
        <dbReference type="EMBL" id="OLF95604.1"/>
    </source>
</evidence>
<gene>
    <name evidence="1" type="ORF">B4121_1166</name>
    <name evidence="2" type="ORF">CHCC15381_4269</name>
</gene>
<dbReference type="EMBL" id="LKPO01000008">
    <property type="protein sequence ID" value="OLF95604.1"/>
    <property type="molecule type" value="Genomic_DNA"/>
</dbReference>
<reference evidence="2 4" key="2">
    <citation type="submission" date="2019-06" db="EMBL/GenBank/DDBJ databases">
        <title>Genome sequence analysis of &gt;100 Bacillus licheniformis strains suggests intrinsic resistance to this species.</title>
        <authorList>
            <person name="Wels M."/>
            <person name="Siezen R.J."/>
            <person name="Johansen E."/>
            <person name="Stuer-Lauridsen B."/>
            <person name="Bjerre K."/>
            <person name="Nielsen B.K.K."/>
        </authorList>
    </citation>
    <scope>NUCLEOTIDE SEQUENCE [LARGE SCALE GENOMIC DNA]</scope>
    <source>
        <strain evidence="2 4">BAC-15381</strain>
    </source>
</reference>
<evidence type="ECO:0000313" key="2">
    <source>
        <dbReference type="EMBL" id="TWL37368.1"/>
    </source>
</evidence>
<name>A0A6I7TXW3_9BACI</name>
<dbReference type="Proteomes" id="UP000185604">
    <property type="component" value="Unassembled WGS sequence"/>
</dbReference>
<accession>A0A6I7TXW3</accession>
<evidence type="ECO:0000313" key="4">
    <source>
        <dbReference type="Proteomes" id="UP000429980"/>
    </source>
</evidence>
<dbReference type="EMBL" id="NILF01000043">
    <property type="protein sequence ID" value="TWL37368.1"/>
    <property type="molecule type" value="Genomic_DNA"/>
</dbReference>
<dbReference type="Proteomes" id="UP000429980">
    <property type="component" value="Unassembled WGS sequence"/>
</dbReference>
<proteinExistence type="predicted"/>
<evidence type="ECO:0000313" key="3">
    <source>
        <dbReference type="Proteomes" id="UP000185604"/>
    </source>
</evidence>
<sequence>MVVYSISSCLFFYALDETIWSAEKNTLLKEDMIIHFIIFI</sequence>